<dbReference type="PRINTS" id="PR00040">
    <property type="entry name" value="HTHMERR"/>
</dbReference>
<dbReference type="RefSeq" id="WP_147140560.1">
    <property type="nucleotide sequence ID" value="NZ_BAABIJ010000002.1"/>
</dbReference>
<dbReference type="SUPFAM" id="SSF46955">
    <property type="entry name" value="Putative DNA-binding domain"/>
    <property type="match status" value="1"/>
</dbReference>
<reference evidence="6 7" key="1">
    <citation type="journal article" date="2013" name="Stand. Genomic Sci.">
        <title>Genomic Encyclopedia of Type Strains, Phase I: The one thousand microbial genomes (KMG-I) project.</title>
        <authorList>
            <person name="Kyrpides N.C."/>
            <person name="Woyke T."/>
            <person name="Eisen J.A."/>
            <person name="Garrity G."/>
            <person name="Lilburn T.G."/>
            <person name="Beck B.J."/>
            <person name="Whitman W.B."/>
            <person name="Hugenholtz P."/>
            <person name="Klenk H.P."/>
        </authorList>
    </citation>
    <scope>NUCLEOTIDE SEQUENCE [LARGE SCALE GENOMIC DNA]</scope>
    <source>
        <strain evidence="6 7">DSM 45044</strain>
    </source>
</reference>
<protein>
    <submittedName>
        <fullName evidence="6">DNA-binding transcriptional MerR regulator</fullName>
    </submittedName>
</protein>
<dbReference type="InterPro" id="IPR009061">
    <property type="entry name" value="DNA-bd_dom_put_sf"/>
</dbReference>
<dbReference type="InterPro" id="IPR047057">
    <property type="entry name" value="MerR_fam"/>
</dbReference>
<name>A0A562V548_9ACTN</name>
<dbReference type="PANTHER" id="PTHR30204:SF69">
    <property type="entry name" value="MERR-FAMILY TRANSCRIPTIONAL REGULATOR"/>
    <property type="match status" value="1"/>
</dbReference>
<evidence type="ECO:0000256" key="1">
    <source>
        <dbReference type="ARBA" id="ARBA00022491"/>
    </source>
</evidence>
<keyword evidence="2" id="KW-0805">Transcription regulation</keyword>
<evidence type="ECO:0000313" key="7">
    <source>
        <dbReference type="Proteomes" id="UP000321617"/>
    </source>
</evidence>
<dbReference type="Proteomes" id="UP000321617">
    <property type="component" value="Unassembled WGS sequence"/>
</dbReference>
<evidence type="ECO:0000256" key="2">
    <source>
        <dbReference type="ARBA" id="ARBA00023015"/>
    </source>
</evidence>
<organism evidence="6 7">
    <name type="scientific">Stackebrandtia albiflava</name>
    <dbReference type="NCBI Taxonomy" id="406432"/>
    <lineage>
        <taxon>Bacteria</taxon>
        <taxon>Bacillati</taxon>
        <taxon>Actinomycetota</taxon>
        <taxon>Actinomycetes</taxon>
        <taxon>Glycomycetales</taxon>
        <taxon>Glycomycetaceae</taxon>
        <taxon>Stackebrandtia</taxon>
    </lineage>
</organism>
<sequence length="139" mass="15059">MNEGLRVGEVVTAAGVGRETLRYYERRGLIARPPRSLGGHRRYPAETVERLRIIKGAQRLGFTLDEIAALLARRGGAGGLHATARDKLAQIHRHIAQWQHNAEVLHAALAAGCDDLHDCAATPECPLPFPTVSGGVTNR</sequence>
<dbReference type="OrthoDB" id="9802039at2"/>
<evidence type="ECO:0000313" key="6">
    <source>
        <dbReference type="EMBL" id="TWJ13003.1"/>
    </source>
</evidence>
<dbReference type="SMART" id="SM00422">
    <property type="entry name" value="HTH_MERR"/>
    <property type="match status" value="1"/>
</dbReference>
<evidence type="ECO:0000256" key="3">
    <source>
        <dbReference type="ARBA" id="ARBA00023125"/>
    </source>
</evidence>
<dbReference type="PANTHER" id="PTHR30204">
    <property type="entry name" value="REDOX-CYCLING DRUG-SENSING TRANSCRIPTIONAL ACTIVATOR SOXR"/>
    <property type="match status" value="1"/>
</dbReference>
<comment type="caution">
    <text evidence="6">The sequence shown here is derived from an EMBL/GenBank/DDBJ whole genome shotgun (WGS) entry which is preliminary data.</text>
</comment>
<dbReference type="PROSITE" id="PS50937">
    <property type="entry name" value="HTH_MERR_2"/>
    <property type="match status" value="1"/>
</dbReference>
<dbReference type="EMBL" id="VLLL01000006">
    <property type="protein sequence ID" value="TWJ13003.1"/>
    <property type="molecule type" value="Genomic_DNA"/>
</dbReference>
<evidence type="ECO:0000259" key="5">
    <source>
        <dbReference type="PROSITE" id="PS50937"/>
    </source>
</evidence>
<keyword evidence="4" id="KW-0804">Transcription</keyword>
<dbReference type="AlphaFoldDB" id="A0A562V548"/>
<dbReference type="Pfam" id="PF13411">
    <property type="entry name" value="MerR_1"/>
    <property type="match status" value="1"/>
</dbReference>
<keyword evidence="1" id="KW-0678">Repressor</keyword>
<dbReference type="InterPro" id="IPR000551">
    <property type="entry name" value="MerR-type_HTH_dom"/>
</dbReference>
<feature type="domain" description="HTH merR-type" evidence="5">
    <location>
        <begin position="4"/>
        <end position="73"/>
    </location>
</feature>
<dbReference type="GO" id="GO:0003700">
    <property type="term" value="F:DNA-binding transcription factor activity"/>
    <property type="evidence" value="ECO:0007669"/>
    <property type="project" value="InterPro"/>
</dbReference>
<proteinExistence type="predicted"/>
<gene>
    <name evidence="6" type="ORF">LX16_3770</name>
</gene>
<keyword evidence="7" id="KW-1185">Reference proteome</keyword>
<evidence type="ECO:0000256" key="4">
    <source>
        <dbReference type="ARBA" id="ARBA00023163"/>
    </source>
</evidence>
<dbReference type="Gene3D" id="1.10.1660.10">
    <property type="match status" value="1"/>
</dbReference>
<accession>A0A562V548</accession>
<keyword evidence="3 6" id="KW-0238">DNA-binding</keyword>
<dbReference type="GO" id="GO:0003677">
    <property type="term" value="F:DNA binding"/>
    <property type="evidence" value="ECO:0007669"/>
    <property type="project" value="UniProtKB-KW"/>
</dbReference>